<evidence type="ECO:0000256" key="3">
    <source>
        <dbReference type="SAM" id="MobiDB-lite"/>
    </source>
</evidence>
<dbReference type="SMART" id="SM00028">
    <property type="entry name" value="TPR"/>
    <property type="match status" value="3"/>
</dbReference>
<keyword evidence="2" id="KW-0175">Coiled coil</keyword>
<dbReference type="PROSITE" id="PS50005">
    <property type="entry name" value="TPR"/>
    <property type="match status" value="1"/>
</dbReference>
<sequence length="856" mass="98549">MRATGVQLIRYIYCESGRTSIMAQNPVNKIKQRWHRQPLKTLGICCFAWVFLAGCSKNNAGLPKQVYHDLTGYYNGLFNAELLLEEKIDATRQNYELKYNERLSVYPEGPIVPGQMRCEDVIEKAQALIQKQNREKMDREISNQTDDAWLLVGKAFLYEGNFESAIDAFRYVTTFYEEGVDARSNERRRKQNSNSKRRQRERDEEKERFEELKEGKDIRPKAKLFVHEYARSEALTLMLRAYVESGQYDLAESILTFIRSDLNFLQNLDWEIDRIEADLALRQNDLERAIQSLEHSTQGAPKLERKTMEFVLGQLYQETNRNLQANAWFSQCIKRNGNLDMLFYARLNQAKESPNNEADKLLGKLLKENKYQDFFGEIWFARAELAQEAGNLESATLYFQKACQADGTAKEVLFASYTTLGDLSYAQKDYIQASAYYDSASNHANRELAASGALEIRRQNLAQLAGYLETIETFTDQQEINALSDEELYTLAIEQIEEEDRLIQEAQARQERLNALSAPSDGGSGFYFNSVEAMKQGQVLFASIWGDRPLEDNWRRSDKLSFAEVNPVETLSEEDQLEQRIQERVEAMREASNKSEEDMKAIYEAFYGAGFIFRVNLRELSYAKEKFEQLVVLLEPKETTYRPNTLYNLYLIAQEEGDSTKILTIQSDFLKEYGQAEYDDMFGRKTDTATNEMDALMRSAEIYYDSLYQRYLIDSLDGLHHAIDLAGARFNPNPIQAKFDLLRAMIYAKQANHEFFVNTLTSILKDYKGSEESLYAYELLDQLGLAPEQSSSSLPFPKSDKMESGGLIDERNSENIDQINSTEDGRVKMTIGNKSFNLGKEENDSEENSSDPNEKE</sequence>
<feature type="region of interest" description="Disordered" evidence="3">
    <location>
        <begin position="788"/>
        <end position="856"/>
    </location>
</feature>
<feature type="compositionally biased region" description="Basic residues" evidence="3">
    <location>
        <begin position="186"/>
        <end position="199"/>
    </location>
</feature>
<feature type="region of interest" description="Disordered" evidence="3">
    <location>
        <begin position="182"/>
        <end position="212"/>
    </location>
</feature>
<evidence type="ECO:0000313" key="4">
    <source>
        <dbReference type="EMBL" id="CBL87342.1"/>
    </source>
</evidence>
<reference evidence="4" key="1">
    <citation type="submission" date="2010-05" db="EMBL/GenBank/DDBJ databases">
        <authorList>
            <person name="Genoscope - CEA"/>
        </authorList>
    </citation>
    <scope>NUCLEOTIDE SEQUENCE</scope>
</reference>
<dbReference type="InterPro" id="IPR019734">
    <property type="entry name" value="TPR_rpt"/>
</dbReference>
<organism evidence="4">
    <name type="scientific">uncultured Sphingobacteriia bacterium</name>
    <dbReference type="NCBI Taxonomy" id="246143"/>
    <lineage>
        <taxon>Bacteria</taxon>
        <taxon>Pseudomonadati</taxon>
        <taxon>Bacteroidota</taxon>
        <taxon>Sphingobacteriia</taxon>
        <taxon>environmental samples</taxon>
    </lineage>
</organism>
<reference evidence="4" key="2">
    <citation type="journal article" date="2012" name="Environ. Microbiol.">
        <title>Genomic content of uncultured Bacteroidetes from contrasting oceanic provinces in the North Atlantic Ocean.</title>
        <authorList>
            <person name="Gomez-Pereira P.R."/>
            <person name="Schuler M."/>
            <person name="Fuchs B.M."/>
            <person name="Bennke C."/>
            <person name="Teeling H."/>
            <person name="Waldmann J."/>
            <person name="Richter M."/>
            <person name="Barbe V."/>
            <person name="Bataille E."/>
            <person name="Glockner F.O."/>
            <person name="Amann R."/>
        </authorList>
    </citation>
    <scope>NUCLEOTIDE SEQUENCE</scope>
</reference>
<accession>F4MMH9</accession>
<evidence type="ECO:0000256" key="1">
    <source>
        <dbReference type="PROSITE-ProRule" id="PRU00339"/>
    </source>
</evidence>
<dbReference type="EMBL" id="FQ032818">
    <property type="protein sequence ID" value="CBL87342.1"/>
    <property type="molecule type" value="Genomic_DNA"/>
</dbReference>
<name>F4MMH9_9BACT</name>
<dbReference type="Gene3D" id="1.25.40.10">
    <property type="entry name" value="Tetratricopeptide repeat domain"/>
    <property type="match status" value="1"/>
</dbReference>
<gene>
    <name evidence="4" type="ORF">S18_1049_0023</name>
</gene>
<keyword evidence="1" id="KW-0802">TPR repeat</keyword>
<dbReference type="SUPFAM" id="SSF48452">
    <property type="entry name" value="TPR-like"/>
    <property type="match status" value="2"/>
</dbReference>
<protein>
    <submittedName>
        <fullName evidence="4">Protein containing tetratricopeptide repeat domain</fullName>
    </submittedName>
</protein>
<proteinExistence type="predicted"/>
<evidence type="ECO:0000256" key="2">
    <source>
        <dbReference type="SAM" id="Coils"/>
    </source>
</evidence>
<feature type="compositionally biased region" description="Basic and acidic residues" evidence="3">
    <location>
        <begin position="200"/>
        <end position="212"/>
    </location>
</feature>
<feature type="compositionally biased region" description="Basic and acidic residues" evidence="3">
    <location>
        <begin position="798"/>
        <end position="814"/>
    </location>
</feature>
<feature type="repeat" description="TPR" evidence="1">
    <location>
        <begin position="146"/>
        <end position="179"/>
    </location>
</feature>
<dbReference type="InterPro" id="IPR011990">
    <property type="entry name" value="TPR-like_helical_dom_sf"/>
</dbReference>
<dbReference type="AlphaFoldDB" id="F4MMH9"/>
<feature type="coiled-coil region" evidence="2">
    <location>
        <begin position="489"/>
        <end position="516"/>
    </location>
</feature>